<keyword evidence="4" id="KW-1185">Reference proteome</keyword>
<gene>
    <name evidence="3" type="ORF">ACFSNC_25405</name>
</gene>
<dbReference type="InterPro" id="IPR029058">
    <property type="entry name" value="AB_hydrolase_fold"/>
</dbReference>
<dbReference type="RefSeq" id="WP_378297342.1">
    <property type="nucleotide sequence ID" value="NZ_JAHBGB010000046.1"/>
</dbReference>
<dbReference type="SUPFAM" id="SSF53474">
    <property type="entry name" value="alpha/beta-Hydrolases"/>
    <property type="match status" value="1"/>
</dbReference>
<comment type="caution">
    <text evidence="3">The sequence shown here is derived from an EMBL/GenBank/DDBJ whole genome shotgun (WGS) entry which is preliminary data.</text>
</comment>
<dbReference type="GO" id="GO:0016787">
    <property type="term" value="F:hydrolase activity"/>
    <property type="evidence" value="ECO:0007669"/>
    <property type="project" value="UniProtKB-KW"/>
</dbReference>
<feature type="region of interest" description="Disordered" evidence="1">
    <location>
        <begin position="1"/>
        <end position="29"/>
    </location>
</feature>
<accession>A0ABW4Z530</accession>
<protein>
    <submittedName>
        <fullName evidence="3">Alpha/beta fold hydrolase</fullName>
    </submittedName>
</protein>
<evidence type="ECO:0000256" key="1">
    <source>
        <dbReference type="SAM" id="MobiDB-lite"/>
    </source>
</evidence>
<proteinExistence type="predicted"/>
<dbReference type="InterPro" id="IPR001031">
    <property type="entry name" value="Thioesterase"/>
</dbReference>
<evidence type="ECO:0000313" key="4">
    <source>
        <dbReference type="Proteomes" id="UP001597299"/>
    </source>
</evidence>
<feature type="compositionally biased region" description="Basic and acidic residues" evidence="1">
    <location>
        <begin position="85"/>
        <end position="96"/>
    </location>
</feature>
<keyword evidence="3" id="KW-0378">Hydrolase</keyword>
<evidence type="ECO:0000259" key="2">
    <source>
        <dbReference type="Pfam" id="PF00975"/>
    </source>
</evidence>
<name>A0ABW4Z530_9HYPH</name>
<dbReference type="EMBL" id="JBHUHD010000004">
    <property type="protein sequence ID" value="MFD2143726.1"/>
    <property type="molecule type" value="Genomic_DNA"/>
</dbReference>
<dbReference type="Pfam" id="PF00975">
    <property type="entry name" value="Thioesterase"/>
    <property type="match status" value="1"/>
</dbReference>
<feature type="region of interest" description="Disordered" evidence="1">
    <location>
        <begin position="75"/>
        <end position="96"/>
    </location>
</feature>
<dbReference type="Proteomes" id="UP001597299">
    <property type="component" value="Unassembled WGS sequence"/>
</dbReference>
<evidence type="ECO:0000313" key="3">
    <source>
        <dbReference type="EMBL" id="MFD2143726.1"/>
    </source>
</evidence>
<feature type="domain" description="Thioesterase" evidence="2">
    <location>
        <begin position="36"/>
        <end position="77"/>
    </location>
</feature>
<organism evidence="3 4">
    <name type="scientific">Ancylobacter oerskovii</name>
    <dbReference type="NCBI Taxonomy" id="459519"/>
    <lineage>
        <taxon>Bacteria</taxon>
        <taxon>Pseudomonadati</taxon>
        <taxon>Pseudomonadota</taxon>
        <taxon>Alphaproteobacteria</taxon>
        <taxon>Hyphomicrobiales</taxon>
        <taxon>Xanthobacteraceae</taxon>
        <taxon>Ancylobacter</taxon>
    </lineage>
</organism>
<reference evidence="4" key="1">
    <citation type="journal article" date="2019" name="Int. J. Syst. Evol. Microbiol.">
        <title>The Global Catalogue of Microorganisms (GCM) 10K type strain sequencing project: providing services to taxonomists for standard genome sequencing and annotation.</title>
        <authorList>
            <consortium name="The Broad Institute Genomics Platform"/>
            <consortium name="The Broad Institute Genome Sequencing Center for Infectious Disease"/>
            <person name="Wu L."/>
            <person name="Ma J."/>
        </authorList>
    </citation>
    <scope>NUCLEOTIDE SEQUENCE [LARGE SCALE GENOMIC DNA]</scope>
    <source>
        <strain evidence="4">CCM 7435</strain>
    </source>
</reference>
<dbReference type="Gene3D" id="3.40.50.1820">
    <property type="entry name" value="alpha/beta hydrolase"/>
    <property type="match status" value="1"/>
</dbReference>
<sequence>MAKARSLACRGRHATGDAGPPRRRRFRPSCRKYDKRTLAADCAAVLDAAGVDGPVTVAGHDIGAMVAYAFARRFPERTTGTRHSRGADARTRGALP</sequence>